<evidence type="ECO:0000256" key="1">
    <source>
        <dbReference type="ARBA" id="ARBA00022801"/>
    </source>
</evidence>
<dbReference type="SUPFAM" id="SSF53474">
    <property type="entry name" value="alpha/beta-Hydrolases"/>
    <property type="match status" value="1"/>
</dbReference>
<feature type="domain" description="AB hydrolase-1" evidence="3">
    <location>
        <begin position="41"/>
        <end position="317"/>
    </location>
</feature>
<keyword evidence="4" id="KW-1185">Reference proteome</keyword>
<organism evidence="4 5">
    <name type="scientific">Camelina sativa</name>
    <name type="common">False flax</name>
    <name type="synonym">Myagrum sativum</name>
    <dbReference type="NCBI Taxonomy" id="90675"/>
    <lineage>
        <taxon>Eukaryota</taxon>
        <taxon>Viridiplantae</taxon>
        <taxon>Streptophyta</taxon>
        <taxon>Embryophyta</taxon>
        <taxon>Tracheophyta</taxon>
        <taxon>Spermatophyta</taxon>
        <taxon>Magnoliopsida</taxon>
        <taxon>eudicotyledons</taxon>
        <taxon>Gunneridae</taxon>
        <taxon>Pentapetalae</taxon>
        <taxon>rosids</taxon>
        <taxon>malvids</taxon>
        <taxon>Brassicales</taxon>
        <taxon>Brassicaceae</taxon>
        <taxon>Camelineae</taxon>
        <taxon>Camelina</taxon>
    </lineage>
</organism>
<dbReference type="InterPro" id="IPR029058">
    <property type="entry name" value="AB_hydrolase_fold"/>
</dbReference>
<proteinExistence type="inferred from homology"/>
<evidence type="ECO:0000313" key="4">
    <source>
        <dbReference type="Proteomes" id="UP000694864"/>
    </source>
</evidence>
<reference evidence="4" key="1">
    <citation type="journal article" date="2014" name="Nat. Commun.">
        <title>The emerging biofuel crop Camelina sativa retains a highly undifferentiated hexaploid genome structure.</title>
        <authorList>
            <person name="Kagale S."/>
            <person name="Koh C."/>
            <person name="Nixon J."/>
            <person name="Bollina V."/>
            <person name="Clarke W.E."/>
            <person name="Tuteja R."/>
            <person name="Spillane C."/>
            <person name="Robinson S.J."/>
            <person name="Links M.G."/>
            <person name="Clarke C."/>
            <person name="Higgins E.E."/>
            <person name="Huebert T."/>
            <person name="Sharpe A.G."/>
            <person name="Parkin I.A."/>
        </authorList>
    </citation>
    <scope>NUCLEOTIDE SEQUENCE [LARGE SCALE GENOMIC DNA]</scope>
    <source>
        <strain evidence="4">cv. DH55</strain>
    </source>
</reference>
<dbReference type="PANTHER" id="PTHR43329">
    <property type="entry name" value="EPOXIDE HYDROLASE"/>
    <property type="match status" value="1"/>
</dbReference>
<dbReference type="Proteomes" id="UP000694864">
    <property type="component" value="Chromosome 12"/>
</dbReference>
<protein>
    <submittedName>
        <fullName evidence="5">Bifunctional epoxide hydrolase 2-like</fullName>
    </submittedName>
</protein>
<evidence type="ECO:0000313" key="5">
    <source>
        <dbReference type="RefSeq" id="XP_010449873.1"/>
    </source>
</evidence>
<dbReference type="PRINTS" id="PR00111">
    <property type="entry name" value="ABHYDROLASE"/>
</dbReference>
<comment type="similarity">
    <text evidence="2">Belongs to the AB hydrolase superfamily. Epoxide hydrolase family.</text>
</comment>
<name>A0ABM0V2M1_CAMSA</name>
<evidence type="ECO:0000259" key="3">
    <source>
        <dbReference type="Pfam" id="PF00561"/>
    </source>
</evidence>
<sequence>MDLLTFDHSFVKVNGITMHVAEKIPSVSVNGAFDGVINRPPVILFLHGFPELWYTWRHQMVALSSLGYRTIAPDLRGYGDTDAPERVDAYTSFHVVGDLIGLIDAVVGDGEKVFVVGHDWGAIIAWHLCLLRPDRVKALVNMSVVFDPWNPKRKPISMFRSFYGDDYYICRFQECGEIEAEFAKLGTERALLEFLTYRSPGPILLPKGKRYDDPVSLPSWLTDCDVKYYVSKYEKNGFTGPVNYYRNMDRTWELMGSLSKAQVKVPVKFVIGDQDLTYHIPGTKKYIHDGRFKSHVPLLDEVVVIEGVGHFLHEERPDEISKHIHDYFGSF</sequence>
<dbReference type="Pfam" id="PF00561">
    <property type="entry name" value="Abhydrolase_1"/>
    <property type="match status" value="1"/>
</dbReference>
<gene>
    <name evidence="5" type="primary">LOC104732044</name>
</gene>
<accession>A0ABM0V2M1</accession>
<dbReference type="RefSeq" id="XP_010449873.1">
    <property type="nucleotide sequence ID" value="XM_010451571.2"/>
</dbReference>
<dbReference type="GeneID" id="104732044"/>
<dbReference type="InterPro" id="IPR000073">
    <property type="entry name" value="AB_hydrolase_1"/>
</dbReference>
<dbReference type="PRINTS" id="PR00412">
    <property type="entry name" value="EPOXHYDRLASE"/>
</dbReference>
<dbReference type="Gene3D" id="3.40.50.1820">
    <property type="entry name" value="alpha/beta hydrolase"/>
    <property type="match status" value="1"/>
</dbReference>
<evidence type="ECO:0000256" key="2">
    <source>
        <dbReference type="ARBA" id="ARBA00038334"/>
    </source>
</evidence>
<reference evidence="5" key="2">
    <citation type="submission" date="2025-08" db="UniProtKB">
        <authorList>
            <consortium name="RefSeq"/>
        </authorList>
    </citation>
    <scope>IDENTIFICATION</scope>
    <source>
        <tissue evidence="5">Leaf</tissue>
    </source>
</reference>
<keyword evidence="1" id="KW-0378">Hydrolase</keyword>
<dbReference type="InterPro" id="IPR000639">
    <property type="entry name" value="Epox_hydrolase-like"/>
</dbReference>